<sequence>MSTDVEPSATAAGVRAVPPLRILLVLKTSQGGMWVLPHIDELRRRGHSVIVVLPAESGRLRAALQERGVPLTDSPFDFRFRPSPGALAGLLRLRHLFRRLSPDVLHYHLYASALAARLAGIGLGVPKVHMVAGPLYLESGPIRTAERLLSRLDSVTIGGSEFTARRYRELGRPHGRYPAIPYGLDTQYFQPLGERTRTGTRTILGVDQGSFVVVMIALVYAPKRLVCGGRGIKGHDVLISAWRKFHAEHPDSRLILVGSGFDEAGERYRQQLIHLLRLDDDTSTGITWLDTTDDVRPYYAAADLSVSPSLSDNHGAAVEAGAMGLPSVVSDAGGLPEAVPRDGGWVVPRGNSDALAQALAMAHGEHVRRVLHLRGARARQHILTNFSGSRVAQAIADTIEEAAGRPATGRVFSLFTDARFIVRGGGWVPVDPANGPSAREGYLRDGNRIRVVARSEPLPGGSSFQFEDGSELRPLPYYHGGGGLLAKLVPLTTSVVHAVADADAVLLRLPGAVGSVAAAACRALNRRYAVEVVGDPAEVLRSGALGAAGRRLAGPAAGYLRWVVRGASASRFVTSKTLQRRYPPRPGTPTMTIPNVRLSKSMFVDQGRHWSPGPFRLVAIGSHETRYKGHDVLLKAIRLLLDDEVPVTAAIAGDGRIHHELLALGRSAGLTGHVTFTGTLDDRATVIDLLDSASLFVMPSRTEGLPRALVEAMARALPAVGSAVGGIPELLDRSCLVPADDEVALAAGIRRLISNPREWETQSRRNLAVARDYEQSVLDERLTSWLRDVPSARSRR</sequence>
<keyword evidence="5" id="KW-1185">Reference proteome</keyword>
<dbReference type="Pfam" id="PF13439">
    <property type="entry name" value="Glyco_transf_4"/>
    <property type="match status" value="1"/>
</dbReference>
<dbReference type="InterPro" id="IPR028098">
    <property type="entry name" value="Glyco_trans_4-like_N"/>
</dbReference>
<dbReference type="GO" id="GO:0016757">
    <property type="term" value="F:glycosyltransferase activity"/>
    <property type="evidence" value="ECO:0007669"/>
    <property type="project" value="UniProtKB-KW"/>
</dbReference>
<dbReference type="PANTHER" id="PTHR12526:SF510">
    <property type="entry name" value="D-INOSITOL 3-PHOSPHATE GLYCOSYLTRANSFERASE"/>
    <property type="match status" value="1"/>
</dbReference>
<comment type="caution">
    <text evidence="4">The sequence shown here is derived from an EMBL/GenBank/DDBJ whole genome shotgun (WGS) entry which is preliminary data.</text>
</comment>
<dbReference type="RefSeq" id="WP_154760134.1">
    <property type="nucleotide sequence ID" value="NZ_WMBA01000058.1"/>
</dbReference>
<keyword evidence="1" id="KW-0328">Glycosyltransferase</keyword>
<evidence type="ECO:0000313" key="4">
    <source>
        <dbReference type="EMBL" id="MTD58033.1"/>
    </source>
</evidence>
<accession>A0A6N7Z6A7</accession>
<dbReference type="EMBL" id="WMBA01000058">
    <property type="protein sequence ID" value="MTD58033.1"/>
    <property type="molecule type" value="Genomic_DNA"/>
</dbReference>
<evidence type="ECO:0000256" key="1">
    <source>
        <dbReference type="ARBA" id="ARBA00022676"/>
    </source>
</evidence>
<dbReference type="Proteomes" id="UP000440096">
    <property type="component" value="Unassembled WGS sequence"/>
</dbReference>
<feature type="domain" description="Glycosyltransferase subfamily 4-like N-terminal" evidence="3">
    <location>
        <begin position="40"/>
        <end position="187"/>
    </location>
</feature>
<gene>
    <name evidence="4" type="ORF">GKO32_29240</name>
</gene>
<evidence type="ECO:0000259" key="3">
    <source>
        <dbReference type="Pfam" id="PF13439"/>
    </source>
</evidence>
<dbReference type="CDD" id="cd03801">
    <property type="entry name" value="GT4_PimA-like"/>
    <property type="match status" value="2"/>
</dbReference>
<dbReference type="Pfam" id="PF13692">
    <property type="entry name" value="Glyco_trans_1_4"/>
    <property type="match status" value="2"/>
</dbReference>
<proteinExistence type="predicted"/>
<dbReference type="PANTHER" id="PTHR12526">
    <property type="entry name" value="GLYCOSYLTRANSFERASE"/>
    <property type="match status" value="1"/>
</dbReference>
<dbReference type="SUPFAM" id="SSF53756">
    <property type="entry name" value="UDP-Glycosyltransferase/glycogen phosphorylase"/>
    <property type="match status" value="2"/>
</dbReference>
<keyword evidence="2 4" id="KW-0808">Transferase</keyword>
<organism evidence="4 5">
    <name type="scientific">Amycolatopsis pithecellobii</name>
    <dbReference type="NCBI Taxonomy" id="664692"/>
    <lineage>
        <taxon>Bacteria</taxon>
        <taxon>Bacillati</taxon>
        <taxon>Actinomycetota</taxon>
        <taxon>Actinomycetes</taxon>
        <taxon>Pseudonocardiales</taxon>
        <taxon>Pseudonocardiaceae</taxon>
        <taxon>Amycolatopsis</taxon>
    </lineage>
</organism>
<dbReference type="AlphaFoldDB" id="A0A6N7Z6A7"/>
<evidence type="ECO:0000313" key="5">
    <source>
        <dbReference type="Proteomes" id="UP000440096"/>
    </source>
</evidence>
<name>A0A6N7Z6A7_9PSEU</name>
<protein>
    <submittedName>
        <fullName evidence="4">Glycosyltransferase</fullName>
    </submittedName>
</protein>
<dbReference type="Gene3D" id="3.40.50.2000">
    <property type="entry name" value="Glycogen Phosphorylase B"/>
    <property type="match status" value="4"/>
</dbReference>
<dbReference type="OrthoDB" id="193659at2"/>
<reference evidence="4 5" key="1">
    <citation type="submission" date="2019-11" db="EMBL/GenBank/DDBJ databases">
        <title>Draft genome of Amycolatopsis RM579.</title>
        <authorList>
            <person name="Duangmal K."/>
            <person name="Mingma R."/>
        </authorList>
    </citation>
    <scope>NUCLEOTIDE SEQUENCE [LARGE SCALE GENOMIC DNA]</scope>
    <source>
        <strain evidence="4 5">RM579</strain>
    </source>
</reference>
<evidence type="ECO:0000256" key="2">
    <source>
        <dbReference type="ARBA" id="ARBA00022679"/>
    </source>
</evidence>